<dbReference type="PROSITE" id="PS50109">
    <property type="entry name" value="HIS_KIN"/>
    <property type="match status" value="1"/>
</dbReference>
<proteinExistence type="predicted"/>
<evidence type="ECO:0000256" key="3">
    <source>
        <dbReference type="ARBA" id="ARBA00022553"/>
    </source>
</evidence>
<dbReference type="SUPFAM" id="SSF47384">
    <property type="entry name" value="Homodimeric domain of signal transducing histidine kinase"/>
    <property type="match status" value="1"/>
</dbReference>
<feature type="domain" description="Histidine kinase" evidence="8">
    <location>
        <begin position="214"/>
        <end position="433"/>
    </location>
</feature>
<feature type="modified residue" description="4-aspartylphosphate" evidence="6">
    <location>
        <position position="503"/>
    </location>
</feature>
<dbReference type="CDD" id="cd00082">
    <property type="entry name" value="HisKA"/>
    <property type="match status" value="1"/>
</dbReference>
<dbReference type="InterPro" id="IPR004358">
    <property type="entry name" value="Sig_transdc_His_kin-like_C"/>
</dbReference>
<accession>A0ABU1YU77</accession>
<evidence type="ECO:0000256" key="7">
    <source>
        <dbReference type="SAM" id="Phobius"/>
    </source>
</evidence>
<dbReference type="Gene3D" id="3.30.565.10">
    <property type="entry name" value="Histidine kinase-like ATPase, C-terminal domain"/>
    <property type="match status" value="1"/>
</dbReference>
<feature type="domain" description="Response regulatory" evidence="9">
    <location>
        <begin position="453"/>
        <end position="568"/>
    </location>
</feature>
<dbReference type="SMART" id="SM00387">
    <property type="entry name" value="HATPase_c"/>
    <property type="match status" value="1"/>
</dbReference>
<dbReference type="InterPro" id="IPR003661">
    <property type="entry name" value="HisK_dim/P_dom"/>
</dbReference>
<evidence type="ECO:0000259" key="9">
    <source>
        <dbReference type="PROSITE" id="PS50110"/>
    </source>
</evidence>
<dbReference type="PANTHER" id="PTHR43047:SF72">
    <property type="entry name" value="OSMOSENSING HISTIDINE PROTEIN KINASE SLN1"/>
    <property type="match status" value="1"/>
</dbReference>
<gene>
    <name evidence="10" type="ORF">J2X20_004952</name>
</gene>
<dbReference type="SUPFAM" id="SSF55874">
    <property type="entry name" value="ATPase domain of HSP90 chaperone/DNA topoisomerase II/histidine kinase"/>
    <property type="match status" value="1"/>
</dbReference>
<dbReference type="PROSITE" id="PS50110">
    <property type="entry name" value="RESPONSE_REGULATORY"/>
    <property type="match status" value="1"/>
</dbReference>
<reference evidence="10 11" key="1">
    <citation type="submission" date="2023-07" db="EMBL/GenBank/DDBJ databases">
        <title>Sorghum-associated microbial communities from plants grown in Nebraska, USA.</title>
        <authorList>
            <person name="Schachtman D."/>
        </authorList>
    </citation>
    <scope>NUCLEOTIDE SEQUENCE [LARGE SCALE GENOMIC DNA]</scope>
    <source>
        <strain evidence="10 11">BE314</strain>
    </source>
</reference>
<name>A0ABU1YU77_ROSSA</name>
<feature type="transmembrane region" description="Helical" evidence="7">
    <location>
        <begin position="46"/>
        <end position="67"/>
    </location>
</feature>
<dbReference type="InterPro" id="IPR036890">
    <property type="entry name" value="HATPase_C_sf"/>
</dbReference>
<dbReference type="InterPro" id="IPR001789">
    <property type="entry name" value="Sig_transdc_resp-reg_receiver"/>
</dbReference>
<dbReference type="CDD" id="cd00156">
    <property type="entry name" value="REC"/>
    <property type="match status" value="1"/>
</dbReference>
<keyword evidence="3 6" id="KW-0597">Phosphoprotein</keyword>
<dbReference type="EC" id="2.7.13.3" evidence="2"/>
<evidence type="ECO:0000256" key="4">
    <source>
        <dbReference type="ARBA" id="ARBA00022679"/>
    </source>
</evidence>
<dbReference type="PANTHER" id="PTHR43047">
    <property type="entry name" value="TWO-COMPONENT HISTIDINE PROTEIN KINASE"/>
    <property type="match status" value="1"/>
</dbReference>
<evidence type="ECO:0000313" key="10">
    <source>
        <dbReference type="EMBL" id="MDR7272278.1"/>
    </source>
</evidence>
<keyword evidence="5 10" id="KW-0418">Kinase</keyword>
<feature type="transmembrane region" description="Helical" evidence="7">
    <location>
        <begin position="111"/>
        <end position="129"/>
    </location>
</feature>
<evidence type="ECO:0000256" key="2">
    <source>
        <dbReference type="ARBA" id="ARBA00012438"/>
    </source>
</evidence>
<evidence type="ECO:0000313" key="11">
    <source>
        <dbReference type="Proteomes" id="UP001180453"/>
    </source>
</evidence>
<dbReference type="GO" id="GO:0016301">
    <property type="term" value="F:kinase activity"/>
    <property type="evidence" value="ECO:0007669"/>
    <property type="project" value="UniProtKB-KW"/>
</dbReference>
<dbReference type="Gene3D" id="1.10.287.130">
    <property type="match status" value="1"/>
</dbReference>
<feature type="transmembrane region" description="Helical" evidence="7">
    <location>
        <begin position="87"/>
        <end position="105"/>
    </location>
</feature>
<dbReference type="SMART" id="SM00448">
    <property type="entry name" value="REC"/>
    <property type="match status" value="1"/>
</dbReference>
<keyword evidence="4" id="KW-0808">Transferase</keyword>
<dbReference type="InterPro" id="IPR036097">
    <property type="entry name" value="HisK_dim/P_sf"/>
</dbReference>
<dbReference type="InterPro" id="IPR003594">
    <property type="entry name" value="HATPase_dom"/>
</dbReference>
<dbReference type="InterPro" id="IPR011006">
    <property type="entry name" value="CheY-like_superfamily"/>
</dbReference>
<dbReference type="Pfam" id="PF02518">
    <property type="entry name" value="HATPase_c"/>
    <property type="match status" value="1"/>
</dbReference>
<sequence length="573" mass="61602">MTAGDVQSALARRLFMARTQTLRSQWPIAISHAVVAWVLWRDGLAMAAVAWFLTITAVNLARSLHLLRLNGATEADAQRATRVARNWLVVIGLLRPIPVLLTLLGHSVEGFYLITMIMLGLTVGGVSNLAGLTRLYDVWSAPLFLAFCGVWLARADIEGAAIALLLGMMFFLLRTFVRDYGAVLAREMTWAEQLRVERDRAEEAIVARGRFFAAASHDLRQPIAAMRWYGEAVEEHARLLDHAGLRQIGEGIARAMARADPLLAQYLEISRLEAHETALPLSNVDLGALLRQTAEAWEPQARERGLGLALRLPDGVPLALGDEAALRRILDNLVANAIKFTPAGVVTLAAETAGPGRWRVSVSDTGIGIAAEDQGQVFDDFFQIGNAARVSDKGVGLGLSIARRHAERLGSSLRLTSALGQGSRFEFELAAADGEPPPATAPADEPSLPAGLKVLVVDDDVDVQQALKARLQARGWTVQTASALGEALGLWRDGFLPDIVLADYRLGDEHTGAELIAALRGEGCEAPALIITGDTAPDRLAELARSGVEVLHKPVSDALLVQALGRLLARAPA</sequence>
<dbReference type="Gene3D" id="3.40.50.2300">
    <property type="match status" value="1"/>
</dbReference>
<dbReference type="InterPro" id="IPR005467">
    <property type="entry name" value="His_kinase_dom"/>
</dbReference>
<dbReference type="Proteomes" id="UP001180453">
    <property type="component" value="Unassembled WGS sequence"/>
</dbReference>
<evidence type="ECO:0000256" key="5">
    <source>
        <dbReference type="ARBA" id="ARBA00022777"/>
    </source>
</evidence>
<dbReference type="PRINTS" id="PR00344">
    <property type="entry name" value="BCTRLSENSOR"/>
</dbReference>
<comment type="catalytic activity">
    <reaction evidence="1">
        <text>ATP + protein L-histidine = ADP + protein N-phospho-L-histidine.</text>
        <dbReference type="EC" id="2.7.13.3"/>
    </reaction>
</comment>
<evidence type="ECO:0000256" key="6">
    <source>
        <dbReference type="PROSITE-ProRule" id="PRU00169"/>
    </source>
</evidence>
<organism evidence="10 11">
    <name type="scientific">Roseateles saccharophilus</name>
    <name type="common">Pseudomonas saccharophila</name>
    <dbReference type="NCBI Taxonomy" id="304"/>
    <lineage>
        <taxon>Bacteria</taxon>
        <taxon>Pseudomonadati</taxon>
        <taxon>Pseudomonadota</taxon>
        <taxon>Betaproteobacteria</taxon>
        <taxon>Burkholderiales</taxon>
        <taxon>Sphaerotilaceae</taxon>
        <taxon>Roseateles</taxon>
    </lineage>
</organism>
<evidence type="ECO:0000256" key="1">
    <source>
        <dbReference type="ARBA" id="ARBA00000085"/>
    </source>
</evidence>
<keyword evidence="7" id="KW-0812">Transmembrane</keyword>
<evidence type="ECO:0000259" key="8">
    <source>
        <dbReference type="PROSITE" id="PS50109"/>
    </source>
</evidence>
<keyword evidence="7" id="KW-1133">Transmembrane helix</keyword>
<dbReference type="SUPFAM" id="SSF52172">
    <property type="entry name" value="CheY-like"/>
    <property type="match status" value="1"/>
</dbReference>
<protein>
    <recommendedName>
        <fullName evidence="2">histidine kinase</fullName>
        <ecNumber evidence="2">2.7.13.3</ecNumber>
    </recommendedName>
</protein>
<dbReference type="RefSeq" id="WP_310271109.1">
    <property type="nucleotide sequence ID" value="NZ_JAVDXU010000004.1"/>
</dbReference>
<dbReference type="Pfam" id="PF00512">
    <property type="entry name" value="HisKA"/>
    <property type="match status" value="1"/>
</dbReference>
<dbReference type="Pfam" id="PF00072">
    <property type="entry name" value="Response_reg"/>
    <property type="match status" value="1"/>
</dbReference>
<keyword evidence="7" id="KW-0472">Membrane</keyword>
<dbReference type="EMBL" id="JAVDXU010000004">
    <property type="protein sequence ID" value="MDR7272278.1"/>
    <property type="molecule type" value="Genomic_DNA"/>
</dbReference>
<feature type="transmembrane region" description="Helical" evidence="7">
    <location>
        <begin position="21"/>
        <end position="40"/>
    </location>
</feature>
<comment type="caution">
    <text evidence="10">The sequence shown here is derived from an EMBL/GenBank/DDBJ whole genome shotgun (WGS) entry which is preliminary data.</text>
</comment>
<dbReference type="SMART" id="SM00388">
    <property type="entry name" value="HisKA"/>
    <property type="match status" value="1"/>
</dbReference>
<keyword evidence="11" id="KW-1185">Reference proteome</keyword>